<name>A0A371GZH0_MUCPR</name>
<reference evidence="1" key="1">
    <citation type="submission" date="2018-05" db="EMBL/GenBank/DDBJ databases">
        <title>Draft genome of Mucuna pruriens seed.</title>
        <authorList>
            <person name="Nnadi N.E."/>
            <person name="Vos R."/>
            <person name="Hasami M.H."/>
            <person name="Devisetty U.K."/>
            <person name="Aguiy J.C."/>
        </authorList>
    </citation>
    <scope>NUCLEOTIDE SEQUENCE [LARGE SCALE GENOMIC DNA]</scope>
    <source>
        <strain evidence="1">JCA_2017</strain>
    </source>
</reference>
<feature type="non-terminal residue" evidence="1">
    <location>
        <position position="1"/>
    </location>
</feature>
<sequence>MADFENQVKVTAKKAKVSAKKAKKAIVKHGKKAIVACKKGWAKLRKTIKDRQERKTRTEYLGLLDRWTLNAICMLRSIFIDLEHFISTSSFRISLM</sequence>
<keyword evidence="2" id="KW-1185">Reference proteome</keyword>
<comment type="caution">
    <text evidence="1">The sequence shown here is derived from an EMBL/GenBank/DDBJ whole genome shotgun (WGS) entry which is preliminary data.</text>
</comment>
<gene>
    <name evidence="1" type="ORF">CR513_21471</name>
</gene>
<dbReference type="AlphaFoldDB" id="A0A371GZH0"/>
<organism evidence="1 2">
    <name type="scientific">Mucuna pruriens</name>
    <name type="common">Velvet bean</name>
    <name type="synonym">Dolichos pruriens</name>
    <dbReference type="NCBI Taxonomy" id="157652"/>
    <lineage>
        <taxon>Eukaryota</taxon>
        <taxon>Viridiplantae</taxon>
        <taxon>Streptophyta</taxon>
        <taxon>Embryophyta</taxon>
        <taxon>Tracheophyta</taxon>
        <taxon>Spermatophyta</taxon>
        <taxon>Magnoliopsida</taxon>
        <taxon>eudicotyledons</taxon>
        <taxon>Gunneridae</taxon>
        <taxon>Pentapetalae</taxon>
        <taxon>rosids</taxon>
        <taxon>fabids</taxon>
        <taxon>Fabales</taxon>
        <taxon>Fabaceae</taxon>
        <taxon>Papilionoideae</taxon>
        <taxon>50 kb inversion clade</taxon>
        <taxon>NPAAA clade</taxon>
        <taxon>indigoferoid/millettioid clade</taxon>
        <taxon>Phaseoleae</taxon>
        <taxon>Mucuna</taxon>
    </lineage>
</organism>
<evidence type="ECO:0000313" key="2">
    <source>
        <dbReference type="Proteomes" id="UP000257109"/>
    </source>
</evidence>
<dbReference type="EMBL" id="QJKJ01004012">
    <property type="protein sequence ID" value="RDX95935.1"/>
    <property type="molecule type" value="Genomic_DNA"/>
</dbReference>
<protein>
    <submittedName>
        <fullName evidence="1">Uncharacterized protein</fullName>
    </submittedName>
</protein>
<evidence type="ECO:0000313" key="1">
    <source>
        <dbReference type="EMBL" id="RDX95935.1"/>
    </source>
</evidence>
<proteinExistence type="predicted"/>
<dbReference type="Proteomes" id="UP000257109">
    <property type="component" value="Unassembled WGS sequence"/>
</dbReference>
<accession>A0A371GZH0</accession>